<dbReference type="Pfam" id="PF01425">
    <property type="entry name" value="Amidase"/>
    <property type="match status" value="1"/>
</dbReference>
<accession>A0A2B7XX25</accession>
<dbReference type="STRING" id="1447875.A0A2B7XX25"/>
<reference evidence="3 4" key="1">
    <citation type="submission" date="2017-10" db="EMBL/GenBank/DDBJ databases">
        <title>Comparative genomics in systemic dimorphic fungi from Ajellomycetaceae.</title>
        <authorList>
            <person name="Munoz J.F."/>
            <person name="Mcewen J.G."/>
            <person name="Clay O.K."/>
            <person name="Cuomo C.A."/>
        </authorList>
    </citation>
    <scope>NUCLEOTIDE SEQUENCE [LARGE SCALE GENOMIC DNA]</scope>
    <source>
        <strain evidence="3 4">UAMH5409</strain>
    </source>
</reference>
<comment type="caution">
    <text evidence="3">The sequence shown here is derived from an EMBL/GenBank/DDBJ whole genome shotgun (WGS) entry which is preliminary data.</text>
</comment>
<dbReference type="Gene3D" id="3.90.1300.10">
    <property type="entry name" value="Amidase signature (AS) domain"/>
    <property type="match status" value="1"/>
</dbReference>
<evidence type="ECO:0000313" key="4">
    <source>
        <dbReference type="Proteomes" id="UP000223968"/>
    </source>
</evidence>
<dbReference type="PANTHER" id="PTHR42678">
    <property type="entry name" value="AMIDASE"/>
    <property type="match status" value="1"/>
</dbReference>
<feature type="signal peptide" evidence="1">
    <location>
        <begin position="1"/>
        <end position="24"/>
    </location>
</feature>
<evidence type="ECO:0000313" key="3">
    <source>
        <dbReference type="EMBL" id="PGH13756.1"/>
    </source>
</evidence>
<sequence length="551" mass="58908">MLFPRMHLGPLYLIASLASSPAFASSFGFSSDLKAPVGCDYPPLIDATSDQLSFGLEKGCYSSVDLVNAYLGRIADVNSTLQVVTELNPDAVEIARNLDIERRDGRIRGPLHGLPILIKGNIGVADKMNTTVGSYALLGAKFPQDSTMVAKLREAGMIIIGMLNLSQWANYRSSNSTNGWSAYGGQVTAAYVEQQDPSGSSSGSGVASDLGLAFATLGTETSGSIVSPSDRNNIVGIKPTVGLTSRYLVVPISQRQDTIGPMTRTVKDAAKLLQVIAGPDPKDNYTSAIPFDTLPDYEAACQLSALKGKRIGIPTNALELFSINQRILEAFNTAISVLTEAGATIIENANFTALEEFNSSPSSVNVVKADFVSDIASFFSDLATNPNKIANLPELRDFTQSFSLEAFPDRDTARWDDALNLGFNNTSPKFWPIYQEAVRLAGEGGIIGALHRNKLDAVILPSSFAASVPAVVGSPIITVPMGAWPPGTEVEVGKRGLVNVAPGVPMGLSFLGDLWSEESLIGMAYAYEQRSLNRGKLKRYIQPKTELQDVL</sequence>
<evidence type="ECO:0000259" key="2">
    <source>
        <dbReference type="Pfam" id="PF01425"/>
    </source>
</evidence>
<keyword evidence="1" id="KW-0732">Signal</keyword>
<keyword evidence="4" id="KW-1185">Reference proteome</keyword>
<name>A0A2B7XX25_9EURO</name>
<dbReference type="EMBL" id="PDNB01000042">
    <property type="protein sequence ID" value="PGH13756.1"/>
    <property type="molecule type" value="Genomic_DNA"/>
</dbReference>
<dbReference type="Proteomes" id="UP000223968">
    <property type="component" value="Unassembled WGS sequence"/>
</dbReference>
<dbReference type="PANTHER" id="PTHR42678:SF34">
    <property type="entry name" value="OS04G0183300 PROTEIN"/>
    <property type="match status" value="1"/>
</dbReference>
<proteinExistence type="predicted"/>
<dbReference type="InterPro" id="IPR036928">
    <property type="entry name" value="AS_sf"/>
</dbReference>
<protein>
    <recommendedName>
        <fullName evidence="2">Amidase domain-containing protein</fullName>
    </recommendedName>
</protein>
<dbReference type="InterPro" id="IPR023631">
    <property type="entry name" value="Amidase_dom"/>
</dbReference>
<dbReference type="OrthoDB" id="566138at2759"/>
<feature type="domain" description="Amidase" evidence="2">
    <location>
        <begin position="65"/>
        <end position="520"/>
    </location>
</feature>
<feature type="chain" id="PRO_5012631910" description="Amidase domain-containing protein" evidence="1">
    <location>
        <begin position="25"/>
        <end position="551"/>
    </location>
</feature>
<evidence type="ECO:0000256" key="1">
    <source>
        <dbReference type="SAM" id="SignalP"/>
    </source>
</evidence>
<dbReference type="AlphaFoldDB" id="A0A2B7XX25"/>
<dbReference type="SUPFAM" id="SSF75304">
    <property type="entry name" value="Amidase signature (AS) enzymes"/>
    <property type="match status" value="1"/>
</dbReference>
<organism evidence="3 4">
    <name type="scientific">Helicocarpus griseus UAMH5409</name>
    <dbReference type="NCBI Taxonomy" id="1447875"/>
    <lineage>
        <taxon>Eukaryota</taxon>
        <taxon>Fungi</taxon>
        <taxon>Dikarya</taxon>
        <taxon>Ascomycota</taxon>
        <taxon>Pezizomycotina</taxon>
        <taxon>Eurotiomycetes</taxon>
        <taxon>Eurotiomycetidae</taxon>
        <taxon>Onygenales</taxon>
        <taxon>Ajellomycetaceae</taxon>
        <taxon>Helicocarpus</taxon>
    </lineage>
</organism>
<gene>
    <name evidence="3" type="ORF">AJ79_03455</name>
</gene>